<dbReference type="Proteomes" id="UP001066276">
    <property type="component" value="Chromosome 3_2"/>
</dbReference>
<proteinExistence type="predicted"/>
<comment type="caution">
    <text evidence="1">The sequence shown here is derived from an EMBL/GenBank/DDBJ whole genome shotgun (WGS) entry which is preliminary data.</text>
</comment>
<evidence type="ECO:0000313" key="1">
    <source>
        <dbReference type="EMBL" id="KAJ1182195.1"/>
    </source>
</evidence>
<dbReference type="AlphaFoldDB" id="A0AAV7U083"/>
<keyword evidence="2" id="KW-1185">Reference proteome</keyword>
<name>A0AAV7U083_PLEWA</name>
<sequence length="100" mass="11137">MFPTLKMAAAYDVTHMRGIHSHLLGIALNTGARNLPLSARAHAPQNKYLAHKLKLQYLAGASCVLTDQFAQCLKFTVVRLFLQLVECFSQDLKQGRAVVR</sequence>
<reference evidence="1" key="1">
    <citation type="journal article" date="2022" name="bioRxiv">
        <title>Sequencing and chromosome-scale assembly of the giantPleurodeles waltlgenome.</title>
        <authorList>
            <person name="Brown T."/>
            <person name="Elewa A."/>
            <person name="Iarovenko S."/>
            <person name="Subramanian E."/>
            <person name="Araus A.J."/>
            <person name="Petzold A."/>
            <person name="Susuki M."/>
            <person name="Suzuki K.-i.T."/>
            <person name="Hayashi T."/>
            <person name="Toyoda A."/>
            <person name="Oliveira C."/>
            <person name="Osipova E."/>
            <person name="Leigh N.D."/>
            <person name="Simon A."/>
            <person name="Yun M.H."/>
        </authorList>
    </citation>
    <scope>NUCLEOTIDE SEQUENCE</scope>
    <source>
        <strain evidence="1">20211129_DDA</strain>
        <tissue evidence="1">Liver</tissue>
    </source>
</reference>
<gene>
    <name evidence="1" type="ORF">NDU88_007389</name>
</gene>
<accession>A0AAV7U083</accession>
<evidence type="ECO:0000313" key="2">
    <source>
        <dbReference type="Proteomes" id="UP001066276"/>
    </source>
</evidence>
<dbReference type="EMBL" id="JANPWB010000006">
    <property type="protein sequence ID" value="KAJ1182195.1"/>
    <property type="molecule type" value="Genomic_DNA"/>
</dbReference>
<protein>
    <submittedName>
        <fullName evidence="1">Uncharacterized protein</fullName>
    </submittedName>
</protein>
<organism evidence="1 2">
    <name type="scientific">Pleurodeles waltl</name>
    <name type="common">Iberian ribbed newt</name>
    <dbReference type="NCBI Taxonomy" id="8319"/>
    <lineage>
        <taxon>Eukaryota</taxon>
        <taxon>Metazoa</taxon>
        <taxon>Chordata</taxon>
        <taxon>Craniata</taxon>
        <taxon>Vertebrata</taxon>
        <taxon>Euteleostomi</taxon>
        <taxon>Amphibia</taxon>
        <taxon>Batrachia</taxon>
        <taxon>Caudata</taxon>
        <taxon>Salamandroidea</taxon>
        <taxon>Salamandridae</taxon>
        <taxon>Pleurodelinae</taxon>
        <taxon>Pleurodeles</taxon>
    </lineage>
</organism>